<keyword evidence="5" id="KW-0408">Iron</keyword>
<evidence type="ECO:0000256" key="3">
    <source>
        <dbReference type="ARBA" id="ARBA00022691"/>
    </source>
</evidence>
<dbReference type="Gene3D" id="3.80.30.20">
    <property type="entry name" value="tm_1862 like domain"/>
    <property type="match status" value="1"/>
</dbReference>
<sequence length="316" mass="36937">MTTNNRLYYTYSNYLKNLYNDKVYKLPVNLPVTCPNRIDGAGCSFCAEVGTGFEMLSNTIEVKEQLLKNRDYIKNKYKANKFIAYFQNYTNTFLPLEDFKKYVKEALIEDVVEIAISTRPDCIREDYLEFLSTLKKEKGINITIELGLQTVNYHTLQKIKRGHTLGEYIDAVLKIKMYEFKICTHLILNLPEDNEDDAKESAKILSALGIDYVKLHSLYVAKNTEMAYLYENNKISLCSKNEYIERVILFLEYLNPNISIQRLLGRAPNEETIFCNWDTSWWKIKDEIELIMNKRGTYQGKKYNYLNGSGLRKGCY</sequence>
<dbReference type="InterPro" id="IPR023404">
    <property type="entry name" value="rSAM_horseshoe"/>
</dbReference>
<feature type="domain" description="Radical SAM core" evidence="7">
    <location>
        <begin position="20"/>
        <end position="257"/>
    </location>
</feature>
<dbReference type="InterPro" id="IPR007197">
    <property type="entry name" value="rSAM"/>
</dbReference>
<reference evidence="8 9" key="1">
    <citation type="submission" date="2019-03" db="EMBL/GenBank/DDBJ databases">
        <title>Genomic Encyclopedia of Type Strains, Phase IV (KMG-IV): sequencing the most valuable type-strain genomes for metagenomic binning, comparative biology and taxonomic classification.</title>
        <authorList>
            <person name="Goeker M."/>
        </authorList>
    </citation>
    <scope>NUCLEOTIDE SEQUENCE [LARGE SCALE GENOMIC DNA]</scope>
    <source>
        <strain evidence="8 9">DSM 24629</strain>
    </source>
</reference>
<evidence type="ECO:0000259" key="7">
    <source>
        <dbReference type="PROSITE" id="PS51918"/>
    </source>
</evidence>
<accession>A0A4R3MK63</accession>
<keyword evidence="4" id="KW-0479">Metal-binding</keyword>
<organism evidence="8 9">
    <name type="scientific">Natranaerovirga pectinivora</name>
    <dbReference type="NCBI Taxonomy" id="682400"/>
    <lineage>
        <taxon>Bacteria</taxon>
        <taxon>Bacillati</taxon>
        <taxon>Bacillota</taxon>
        <taxon>Clostridia</taxon>
        <taxon>Lachnospirales</taxon>
        <taxon>Natranaerovirgaceae</taxon>
        <taxon>Natranaerovirga</taxon>
    </lineage>
</organism>
<evidence type="ECO:0000256" key="5">
    <source>
        <dbReference type="ARBA" id="ARBA00023004"/>
    </source>
</evidence>
<dbReference type="GO" id="GO:0046872">
    <property type="term" value="F:metal ion binding"/>
    <property type="evidence" value="ECO:0007669"/>
    <property type="project" value="UniProtKB-KW"/>
</dbReference>
<name>A0A4R3MK63_9FIRM</name>
<keyword evidence="2" id="KW-0004">4Fe-4S</keyword>
<comment type="caution">
    <text evidence="8">The sequence shown here is derived from an EMBL/GenBank/DDBJ whole genome shotgun (WGS) entry which is preliminary data.</text>
</comment>
<keyword evidence="3" id="KW-0949">S-adenosyl-L-methionine</keyword>
<evidence type="ECO:0000313" key="9">
    <source>
        <dbReference type="Proteomes" id="UP000294902"/>
    </source>
</evidence>
<dbReference type="InterPro" id="IPR006638">
    <property type="entry name" value="Elp3/MiaA/NifB-like_rSAM"/>
</dbReference>
<dbReference type="NCBIfam" id="TIGR01212">
    <property type="entry name" value="TIGR01212 family radical SAM protein"/>
    <property type="match status" value="1"/>
</dbReference>
<dbReference type="SFLD" id="SFLDG01091">
    <property type="entry name" value="uncharacterized_CHP01210-like"/>
    <property type="match status" value="1"/>
</dbReference>
<dbReference type="InterPro" id="IPR039661">
    <property type="entry name" value="ELP3"/>
</dbReference>
<dbReference type="InterPro" id="IPR005911">
    <property type="entry name" value="YhcC-like"/>
</dbReference>
<dbReference type="RefSeq" id="WP_132251824.1">
    <property type="nucleotide sequence ID" value="NZ_SMAL01000004.1"/>
</dbReference>
<proteinExistence type="predicted"/>
<dbReference type="SFLD" id="SFLDS00029">
    <property type="entry name" value="Radical_SAM"/>
    <property type="match status" value="1"/>
</dbReference>
<evidence type="ECO:0000313" key="8">
    <source>
        <dbReference type="EMBL" id="TCT14957.1"/>
    </source>
</evidence>
<dbReference type="Pfam" id="PF16199">
    <property type="entry name" value="Radical_SAM_C"/>
    <property type="match status" value="1"/>
</dbReference>
<dbReference type="Pfam" id="PF04055">
    <property type="entry name" value="Radical_SAM"/>
    <property type="match status" value="1"/>
</dbReference>
<dbReference type="GO" id="GO:0051539">
    <property type="term" value="F:4 iron, 4 sulfur cluster binding"/>
    <property type="evidence" value="ECO:0007669"/>
    <property type="project" value="UniProtKB-KW"/>
</dbReference>
<dbReference type="GO" id="GO:0003824">
    <property type="term" value="F:catalytic activity"/>
    <property type="evidence" value="ECO:0007669"/>
    <property type="project" value="InterPro"/>
</dbReference>
<dbReference type="SFLD" id="SFLDG01086">
    <property type="entry name" value="elongater_protein-like"/>
    <property type="match status" value="1"/>
</dbReference>
<dbReference type="AlphaFoldDB" id="A0A4R3MK63"/>
<dbReference type="InterPro" id="IPR058240">
    <property type="entry name" value="rSAM_sf"/>
</dbReference>
<keyword evidence="9" id="KW-1185">Reference proteome</keyword>
<dbReference type="SUPFAM" id="SSF102114">
    <property type="entry name" value="Radical SAM enzymes"/>
    <property type="match status" value="1"/>
</dbReference>
<dbReference type="Proteomes" id="UP000294902">
    <property type="component" value="Unassembled WGS sequence"/>
</dbReference>
<evidence type="ECO:0000256" key="4">
    <source>
        <dbReference type="ARBA" id="ARBA00022723"/>
    </source>
</evidence>
<gene>
    <name evidence="8" type="ORF">EDC18_104107</name>
</gene>
<dbReference type="OrthoDB" id="9801689at2"/>
<comment type="cofactor">
    <cofactor evidence="1">
        <name>[4Fe-4S] cluster</name>
        <dbReference type="ChEBI" id="CHEBI:49883"/>
    </cofactor>
</comment>
<evidence type="ECO:0000256" key="2">
    <source>
        <dbReference type="ARBA" id="ARBA00022485"/>
    </source>
</evidence>
<dbReference type="PANTHER" id="PTHR11135">
    <property type="entry name" value="HISTONE ACETYLTRANSFERASE-RELATED"/>
    <property type="match status" value="1"/>
</dbReference>
<dbReference type="PANTHER" id="PTHR11135:SF1">
    <property type="entry name" value="PROTEIN YHCC"/>
    <property type="match status" value="1"/>
</dbReference>
<dbReference type="PROSITE" id="PS51918">
    <property type="entry name" value="RADICAL_SAM"/>
    <property type="match status" value="1"/>
</dbReference>
<evidence type="ECO:0000256" key="6">
    <source>
        <dbReference type="ARBA" id="ARBA00023014"/>
    </source>
</evidence>
<dbReference type="SMART" id="SM00729">
    <property type="entry name" value="Elp3"/>
    <property type="match status" value="1"/>
</dbReference>
<dbReference type="InterPro" id="IPR032432">
    <property type="entry name" value="Radical_SAM_C"/>
</dbReference>
<keyword evidence="6" id="KW-0411">Iron-sulfur</keyword>
<dbReference type="EMBL" id="SMAL01000004">
    <property type="protein sequence ID" value="TCT14957.1"/>
    <property type="molecule type" value="Genomic_DNA"/>
</dbReference>
<protein>
    <recommendedName>
        <fullName evidence="7">Radical SAM core domain-containing protein</fullName>
    </recommendedName>
</protein>
<evidence type="ECO:0000256" key="1">
    <source>
        <dbReference type="ARBA" id="ARBA00001966"/>
    </source>
</evidence>